<dbReference type="PROSITE" id="PS50157">
    <property type="entry name" value="ZINC_FINGER_C2H2_2"/>
    <property type="match status" value="1"/>
</dbReference>
<keyword evidence="3" id="KW-0371">Homeobox</keyword>
<dbReference type="GO" id="GO:0008270">
    <property type="term" value="F:zinc ion binding"/>
    <property type="evidence" value="ECO:0007669"/>
    <property type="project" value="UniProtKB-KW"/>
</dbReference>
<sequence length="114" mass="13128">MSVGFQVFRQVRARWRDTASNYDSKTSHPLQLAYRCKLCPSSFKYRQNLTRHQRCAHGLGDCSLTFFCELCLVSFARRDVYRKHLLSKCHIARAGISELHGGQDADVGQEFVIM</sequence>
<keyword evidence="1" id="KW-0479">Metal-binding</keyword>
<dbReference type="InterPro" id="IPR036236">
    <property type="entry name" value="Znf_C2H2_sf"/>
</dbReference>
<gene>
    <name evidence="3" type="ORF">PoB_003991300</name>
</gene>
<keyword evidence="1" id="KW-0863">Zinc-finger</keyword>
<dbReference type="SMART" id="SM00355">
    <property type="entry name" value="ZnF_C2H2"/>
    <property type="match status" value="2"/>
</dbReference>
<dbReference type="AlphaFoldDB" id="A0AAV4B3R8"/>
<dbReference type="Proteomes" id="UP000735302">
    <property type="component" value="Unassembled WGS sequence"/>
</dbReference>
<feature type="domain" description="C2H2-type" evidence="2">
    <location>
        <begin position="34"/>
        <end position="57"/>
    </location>
</feature>
<dbReference type="PROSITE" id="PS00028">
    <property type="entry name" value="ZINC_FINGER_C2H2_1"/>
    <property type="match status" value="2"/>
</dbReference>
<accession>A0AAV4B3R8</accession>
<name>A0AAV4B3R8_9GAST</name>
<proteinExistence type="predicted"/>
<comment type="caution">
    <text evidence="3">The sequence shown here is derived from an EMBL/GenBank/DDBJ whole genome shotgun (WGS) entry which is preliminary data.</text>
</comment>
<reference evidence="3 4" key="1">
    <citation type="journal article" date="2021" name="Elife">
        <title>Chloroplast acquisition without the gene transfer in kleptoplastic sea slugs, Plakobranchus ocellatus.</title>
        <authorList>
            <person name="Maeda T."/>
            <person name="Takahashi S."/>
            <person name="Yoshida T."/>
            <person name="Shimamura S."/>
            <person name="Takaki Y."/>
            <person name="Nagai Y."/>
            <person name="Toyoda A."/>
            <person name="Suzuki Y."/>
            <person name="Arimoto A."/>
            <person name="Ishii H."/>
            <person name="Satoh N."/>
            <person name="Nishiyama T."/>
            <person name="Hasebe M."/>
            <person name="Maruyama T."/>
            <person name="Minagawa J."/>
            <person name="Obokata J."/>
            <person name="Shigenobu S."/>
        </authorList>
    </citation>
    <scope>NUCLEOTIDE SEQUENCE [LARGE SCALE GENOMIC DNA]</scope>
</reference>
<dbReference type="SUPFAM" id="SSF57667">
    <property type="entry name" value="beta-beta-alpha zinc fingers"/>
    <property type="match status" value="1"/>
</dbReference>
<evidence type="ECO:0000259" key="2">
    <source>
        <dbReference type="PROSITE" id="PS50157"/>
    </source>
</evidence>
<evidence type="ECO:0000313" key="4">
    <source>
        <dbReference type="Proteomes" id="UP000735302"/>
    </source>
</evidence>
<organism evidence="3 4">
    <name type="scientific">Plakobranchus ocellatus</name>
    <dbReference type="NCBI Taxonomy" id="259542"/>
    <lineage>
        <taxon>Eukaryota</taxon>
        <taxon>Metazoa</taxon>
        <taxon>Spiralia</taxon>
        <taxon>Lophotrochozoa</taxon>
        <taxon>Mollusca</taxon>
        <taxon>Gastropoda</taxon>
        <taxon>Heterobranchia</taxon>
        <taxon>Euthyneura</taxon>
        <taxon>Panpulmonata</taxon>
        <taxon>Sacoglossa</taxon>
        <taxon>Placobranchoidea</taxon>
        <taxon>Plakobranchidae</taxon>
        <taxon>Plakobranchus</taxon>
    </lineage>
</organism>
<keyword evidence="4" id="KW-1185">Reference proteome</keyword>
<protein>
    <submittedName>
        <fullName evidence="3">Zinc finger e-box-binding homeobox protein zag-1</fullName>
    </submittedName>
</protein>
<dbReference type="InterPro" id="IPR013087">
    <property type="entry name" value="Znf_C2H2_type"/>
</dbReference>
<evidence type="ECO:0000256" key="1">
    <source>
        <dbReference type="PROSITE-ProRule" id="PRU00042"/>
    </source>
</evidence>
<keyword evidence="3" id="KW-0238">DNA-binding</keyword>
<dbReference type="Gene3D" id="3.30.160.60">
    <property type="entry name" value="Classic Zinc Finger"/>
    <property type="match status" value="1"/>
</dbReference>
<dbReference type="EMBL" id="BLXT01004491">
    <property type="protein sequence ID" value="GFO13408.1"/>
    <property type="molecule type" value="Genomic_DNA"/>
</dbReference>
<keyword evidence="1" id="KW-0862">Zinc</keyword>
<dbReference type="Pfam" id="PF12874">
    <property type="entry name" value="zf-met"/>
    <property type="match status" value="1"/>
</dbReference>
<evidence type="ECO:0000313" key="3">
    <source>
        <dbReference type="EMBL" id="GFO13408.1"/>
    </source>
</evidence>
<dbReference type="GO" id="GO:0003677">
    <property type="term" value="F:DNA binding"/>
    <property type="evidence" value="ECO:0007669"/>
    <property type="project" value="UniProtKB-KW"/>
</dbReference>